<evidence type="ECO:0000313" key="4">
    <source>
        <dbReference type="Proteomes" id="UP001189624"/>
    </source>
</evidence>
<dbReference type="Proteomes" id="UP001189624">
    <property type="component" value="Chromosome 2"/>
</dbReference>
<dbReference type="PANTHER" id="PTHR22814">
    <property type="entry name" value="COPPER TRANSPORT PROTEIN ATOX1-RELATED"/>
    <property type="match status" value="1"/>
</dbReference>
<evidence type="ECO:0000256" key="1">
    <source>
        <dbReference type="ARBA" id="ARBA00022723"/>
    </source>
</evidence>
<evidence type="ECO:0000259" key="2">
    <source>
        <dbReference type="PROSITE" id="PS50846"/>
    </source>
</evidence>
<dbReference type="SUPFAM" id="SSF55008">
    <property type="entry name" value="HMA, heavy metal-associated domain"/>
    <property type="match status" value="1"/>
</dbReference>
<proteinExistence type="predicted"/>
<feature type="domain" description="HMA" evidence="2">
    <location>
        <begin position="81"/>
        <end position="144"/>
    </location>
</feature>
<dbReference type="Pfam" id="PF00403">
    <property type="entry name" value="HMA"/>
    <property type="match status" value="1"/>
</dbReference>
<organism evidence="3 4">
    <name type="scientific">Sphenostylis stenocarpa</name>
    <dbReference type="NCBI Taxonomy" id="92480"/>
    <lineage>
        <taxon>Eukaryota</taxon>
        <taxon>Viridiplantae</taxon>
        <taxon>Streptophyta</taxon>
        <taxon>Embryophyta</taxon>
        <taxon>Tracheophyta</taxon>
        <taxon>Spermatophyta</taxon>
        <taxon>Magnoliopsida</taxon>
        <taxon>eudicotyledons</taxon>
        <taxon>Gunneridae</taxon>
        <taxon>Pentapetalae</taxon>
        <taxon>rosids</taxon>
        <taxon>fabids</taxon>
        <taxon>Fabales</taxon>
        <taxon>Fabaceae</taxon>
        <taxon>Papilionoideae</taxon>
        <taxon>50 kb inversion clade</taxon>
        <taxon>NPAAA clade</taxon>
        <taxon>indigoferoid/millettioid clade</taxon>
        <taxon>Phaseoleae</taxon>
        <taxon>Sphenostylis</taxon>
    </lineage>
</organism>
<dbReference type="InterPro" id="IPR036163">
    <property type="entry name" value="HMA_dom_sf"/>
</dbReference>
<dbReference type="Gene3D" id="3.30.70.100">
    <property type="match status" value="1"/>
</dbReference>
<accession>A0AA86SKP9</accession>
<protein>
    <recommendedName>
        <fullName evidence="2">HMA domain-containing protein</fullName>
    </recommendedName>
</protein>
<dbReference type="GO" id="GO:0046872">
    <property type="term" value="F:metal ion binding"/>
    <property type="evidence" value="ECO:0007669"/>
    <property type="project" value="UniProtKB-KW"/>
</dbReference>
<gene>
    <name evidence="3" type="ORF">AYBTSS11_LOCUS5852</name>
</gene>
<name>A0AA86SKP9_9FABA</name>
<sequence length="204" mass="23041">MTRRRSFARVPLKGGWKVVSCDPRYVTLVATISWYGSCNQEKVQQRELEANTENLTQMGFLDSLPHLFTSCTKPKEKLVPKKTVNLRVKMDCEGCARKVKHAVEDLEGVESIDVNRKLQRVTVTGNVDPEEVLEEVRSTGKNADIWPFVPYNLVAFPYVKGAYDIKAPSGFVRNVPDAMADPKSPEMKLMRLFDDDNPDACSIM</sequence>
<reference evidence="3" key="1">
    <citation type="submission" date="2023-10" db="EMBL/GenBank/DDBJ databases">
        <authorList>
            <person name="Domelevo Entfellner J.-B."/>
        </authorList>
    </citation>
    <scope>NUCLEOTIDE SEQUENCE</scope>
</reference>
<dbReference type="Gramene" id="rna-AYBTSS11_LOCUS5852">
    <property type="protein sequence ID" value="CAJ1932506.1"/>
    <property type="gene ID" value="gene-AYBTSS11_LOCUS5852"/>
</dbReference>
<dbReference type="AlphaFoldDB" id="A0AA86SKP9"/>
<dbReference type="CDD" id="cd00371">
    <property type="entry name" value="HMA"/>
    <property type="match status" value="1"/>
</dbReference>
<dbReference type="EMBL" id="OY731399">
    <property type="protein sequence ID" value="CAJ1932506.1"/>
    <property type="molecule type" value="Genomic_DNA"/>
</dbReference>
<keyword evidence="4" id="KW-1185">Reference proteome</keyword>
<dbReference type="PANTHER" id="PTHR22814:SF346">
    <property type="entry name" value="HEAVY METAL TRANSPORT_DETOXIFICATION SUPERFAMILY PROTEIN"/>
    <property type="match status" value="1"/>
</dbReference>
<keyword evidence="1" id="KW-0479">Metal-binding</keyword>
<dbReference type="InterPro" id="IPR006121">
    <property type="entry name" value="HMA_dom"/>
</dbReference>
<dbReference type="PROSITE" id="PS50846">
    <property type="entry name" value="HMA_2"/>
    <property type="match status" value="1"/>
</dbReference>
<evidence type="ECO:0000313" key="3">
    <source>
        <dbReference type="EMBL" id="CAJ1932506.1"/>
    </source>
</evidence>